<name>A0A9W6X609_9STRA</name>
<proteinExistence type="predicted"/>
<keyword evidence="3" id="KW-1185">Reference proteome</keyword>
<comment type="caution">
    <text evidence="2">The sequence shown here is derived from an EMBL/GenBank/DDBJ whole genome shotgun (WGS) entry which is preliminary data.</text>
</comment>
<dbReference type="EMBL" id="BSXW01000967">
    <property type="protein sequence ID" value="GMF32237.1"/>
    <property type="molecule type" value="Genomic_DNA"/>
</dbReference>
<accession>A0A9W6X609</accession>
<reference evidence="2" key="1">
    <citation type="submission" date="2023-04" db="EMBL/GenBank/DDBJ databases">
        <title>Phytophthora lilii NBRC 32176.</title>
        <authorList>
            <person name="Ichikawa N."/>
            <person name="Sato H."/>
            <person name="Tonouchi N."/>
        </authorList>
    </citation>
    <scope>NUCLEOTIDE SEQUENCE</scope>
    <source>
        <strain evidence="2">NBRC 32176</strain>
    </source>
</reference>
<protein>
    <submittedName>
        <fullName evidence="2">Unnamed protein product</fullName>
    </submittedName>
</protein>
<evidence type="ECO:0000313" key="2">
    <source>
        <dbReference type="EMBL" id="GMF32237.1"/>
    </source>
</evidence>
<organism evidence="2 3">
    <name type="scientific">Phytophthora lilii</name>
    <dbReference type="NCBI Taxonomy" id="2077276"/>
    <lineage>
        <taxon>Eukaryota</taxon>
        <taxon>Sar</taxon>
        <taxon>Stramenopiles</taxon>
        <taxon>Oomycota</taxon>
        <taxon>Peronosporomycetes</taxon>
        <taxon>Peronosporales</taxon>
        <taxon>Peronosporaceae</taxon>
        <taxon>Phytophthora</taxon>
    </lineage>
</organism>
<evidence type="ECO:0000256" key="1">
    <source>
        <dbReference type="SAM" id="MobiDB-lite"/>
    </source>
</evidence>
<dbReference type="OrthoDB" id="127598at2759"/>
<dbReference type="Proteomes" id="UP001165083">
    <property type="component" value="Unassembled WGS sequence"/>
</dbReference>
<dbReference type="AlphaFoldDB" id="A0A9W6X609"/>
<sequence>MLPSVLFTAAVFEMPPWAEKQLVNLQKQFLWHHSTSTEASRNKMNPGLLYTPKQAGGVGLASVVIATKTQRMQHAIQWLIQRKYIYFAAWKAWAFRGATFNTVNGVSPRQEPTKQGKLTPGNRLQMDLGSWIQPRTKATESTTKEYQQTQEKLVDGATSWDQGKKWFVELPKQLPGPQLKLPQQEEAFWPTYNWNDNPWIRDQHGNMLTTK</sequence>
<evidence type="ECO:0000313" key="3">
    <source>
        <dbReference type="Proteomes" id="UP001165083"/>
    </source>
</evidence>
<gene>
    <name evidence="2" type="ORF">Plil01_001380200</name>
</gene>
<feature type="region of interest" description="Disordered" evidence="1">
    <location>
        <begin position="104"/>
        <end position="124"/>
    </location>
</feature>